<accession>B7PQ14</accession>
<feature type="signal peptide" evidence="1">
    <location>
        <begin position="1"/>
        <end position="18"/>
    </location>
</feature>
<evidence type="ECO:0000313" key="3">
    <source>
        <dbReference type="EMBL" id="EEC08686.1"/>
    </source>
</evidence>
<dbReference type="PANTHER" id="PTHR45727">
    <property type="entry name" value="NPC INTRACELLULAR CHOLESTEROL TRANSPORTER 1"/>
    <property type="match status" value="1"/>
</dbReference>
<keyword evidence="6" id="KW-1267">Proteomics identification</keyword>
<organism>
    <name type="scientific">Ixodes scapularis</name>
    <name type="common">Black-legged tick</name>
    <name type="synonym">Deer tick</name>
    <dbReference type="NCBI Taxonomy" id="6945"/>
    <lineage>
        <taxon>Eukaryota</taxon>
        <taxon>Metazoa</taxon>
        <taxon>Ecdysozoa</taxon>
        <taxon>Arthropoda</taxon>
        <taxon>Chelicerata</taxon>
        <taxon>Arachnida</taxon>
        <taxon>Acari</taxon>
        <taxon>Parasitiformes</taxon>
        <taxon>Ixodida</taxon>
        <taxon>Ixodoidea</taxon>
        <taxon>Ixodidae</taxon>
        <taxon>Ixodinae</taxon>
        <taxon>Ixodes</taxon>
    </lineage>
</organism>
<name>B7PQ14_IXOSC</name>
<dbReference type="PaxDb" id="6945-B7PQ14"/>
<dbReference type="InterPro" id="IPR032190">
    <property type="entry name" value="NPC1_N"/>
</dbReference>
<dbReference type="EMBL" id="ABJB010859040">
    <property type="status" value="NOT_ANNOTATED_CDS"/>
    <property type="molecule type" value="Genomic_DNA"/>
</dbReference>
<dbReference type="OrthoDB" id="6510177at2759"/>
<keyword evidence="5" id="KW-1185">Reference proteome</keyword>
<dbReference type="VEuPathDB" id="VectorBase:ISCW019092"/>
<dbReference type="EnsemblMetazoa" id="ISCW019092-RA">
    <property type="protein sequence ID" value="ISCW019092-PA"/>
    <property type="gene ID" value="ISCW019092"/>
</dbReference>
<evidence type="ECO:0000313" key="4">
    <source>
        <dbReference type="EnsemblMetazoa" id="ISCW019092-PA"/>
    </source>
</evidence>
<keyword evidence="1" id="KW-0732">Signal</keyword>
<evidence type="ECO:0000313" key="5">
    <source>
        <dbReference type="Proteomes" id="UP000001555"/>
    </source>
</evidence>
<reference evidence="4" key="2">
    <citation type="submission" date="2020-05" db="UniProtKB">
        <authorList>
            <consortium name="EnsemblMetazoa"/>
        </authorList>
    </citation>
    <scope>IDENTIFICATION</scope>
    <source>
        <strain evidence="4">wikel</strain>
    </source>
</reference>
<dbReference type="HOGENOM" id="CLU_094363_0_0_1"/>
<dbReference type="PANTHER" id="PTHR45727:SF2">
    <property type="entry name" value="NPC INTRACELLULAR CHOLESTEROL TRANSPORTER 1"/>
    <property type="match status" value="1"/>
</dbReference>
<dbReference type="EMBL" id="DS762454">
    <property type="protein sequence ID" value="EEC08686.1"/>
    <property type="molecule type" value="Genomic_DNA"/>
</dbReference>
<dbReference type="VEuPathDB" id="VectorBase:ISCI019092"/>
<dbReference type="InParanoid" id="B7PQ14"/>
<feature type="domain" description="Niemann-Pick C1 N-terminal" evidence="2">
    <location>
        <begin position="24"/>
        <end position="249"/>
    </location>
</feature>
<gene>
    <name evidence="4" type="primary">8052632</name>
    <name evidence="3" type="ORF">IscW_ISCW019092</name>
</gene>
<evidence type="ECO:0000256" key="1">
    <source>
        <dbReference type="SAM" id="SignalP"/>
    </source>
</evidence>
<dbReference type="Pfam" id="PF16414">
    <property type="entry name" value="NPC1_N"/>
    <property type="match status" value="1"/>
</dbReference>
<reference evidence="3 5" key="1">
    <citation type="submission" date="2008-03" db="EMBL/GenBank/DDBJ databases">
        <title>Annotation of Ixodes scapularis.</title>
        <authorList>
            <consortium name="Ixodes scapularis Genome Project Consortium"/>
            <person name="Caler E."/>
            <person name="Hannick L.I."/>
            <person name="Bidwell S."/>
            <person name="Joardar V."/>
            <person name="Thiagarajan M."/>
            <person name="Amedeo P."/>
            <person name="Galinsky K.J."/>
            <person name="Schobel S."/>
            <person name="Inman J."/>
            <person name="Hostetler J."/>
            <person name="Miller J."/>
            <person name="Hammond M."/>
            <person name="Megy K."/>
            <person name="Lawson D."/>
            <person name="Kodira C."/>
            <person name="Sutton G."/>
            <person name="Meyer J."/>
            <person name="Hill C.A."/>
            <person name="Birren B."/>
            <person name="Nene V."/>
            <person name="Collins F."/>
            <person name="Alarcon-Chaidez F."/>
            <person name="Wikel S."/>
            <person name="Strausberg R."/>
        </authorList>
    </citation>
    <scope>NUCLEOTIDE SEQUENCE [LARGE SCALE GENOMIC DNA]</scope>
    <source>
        <strain evidence="5">Wikel</strain>
        <strain evidence="3">Wikel colony</strain>
    </source>
</reference>
<dbReference type="AlphaFoldDB" id="B7PQ14"/>
<protein>
    <submittedName>
        <fullName evidence="3 4">Niemann-Pick type C1 domain-containing protein, putative</fullName>
    </submittedName>
</protein>
<sequence>MGTLVVALCALLATQIFATVDGAKCIMRGACDQDGIRGSCAYDGEPQVIDKPEARALLEGICGDVFANSSQPLCCDADQLDDFHENFESARVLGLDNCPACSVNFRALLCSITCSPRQSDFLRLIKTAVNEEDKTTHVAEVDYYLTPSFVNGLFDSCVDTRSRISSIPLLNFMCGKWAQNCTAERWLGFLGSTPSRGGLSPFDINFVQLTQPRVVDGTTYLPLPLEPQKCNESRGRVSACSCEHCKAAC</sequence>
<evidence type="ECO:0000259" key="2">
    <source>
        <dbReference type="Pfam" id="PF16414"/>
    </source>
</evidence>
<feature type="chain" id="PRO_5010826297" evidence="1">
    <location>
        <begin position="19"/>
        <end position="249"/>
    </location>
</feature>
<dbReference type="Proteomes" id="UP000001555">
    <property type="component" value="Unassembled WGS sequence"/>
</dbReference>
<proteinExistence type="evidence at protein level"/>
<evidence type="ECO:0007829" key="6">
    <source>
        <dbReference type="PeptideAtlas" id="B7PQ14"/>
    </source>
</evidence>
<dbReference type="KEGG" id="isc:8052632"/>
<dbReference type="VEuPathDB" id="VectorBase:ISCP_004094"/>
<dbReference type="STRING" id="6945.B7PQ14"/>